<proteinExistence type="predicted"/>
<name>A0ABQ0CAY0_9PROT</name>
<sequence length="152" mass="17263">MNQLETIRQAIIARIEEIPEIGIVHDHQPYIKSEQELRALYVDEGLLLGWYVRRVATQESAGAIGQWIETHTWLIWGVMAMGDQGRSENTFDGLVEQIRDKFREDQDLGGVVALTATHEVAGIQVEKVEPVFFCGVLCHAAHLTLRTVSYRY</sequence>
<comment type="caution">
    <text evidence="1">The sequence shown here is derived from an EMBL/GenBank/DDBJ whole genome shotgun (WGS) entry which is preliminary data.</text>
</comment>
<keyword evidence="2" id="KW-1185">Reference proteome</keyword>
<gene>
    <name evidence="1" type="ORF">SIID45300_02392</name>
</gene>
<dbReference type="Proteomes" id="UP001628193">
    <property type="component" value="Unassembled WGS sequence"/>
</dbReference>
<protein>
    <submittedName>
        <fullName evidence="1">Uncharacterized protein</fullName>
    </submittedName>
</protein>
<reference evidence="1 2" key="1">
    <citation type="submission" date="2024-09" db="EMBL/GenBank/DDBJ databases">
        <title>Draft genome sequence of Candidatus Magnetaquicoccaceae bacterium FCR-1.</title>
        <authorList>
            <person name="Shimoshige H."/>
            <person name="Shimamura S."/>
            <person name="Taoka A."/>
            <person name="Kobayashi H."/>
            <person name="Maekawa T."/>
        </authorList>
    </citation>
    <scope>NUCLEOTIDE SEQUENCE [LARGE SCALE GENOMIC DNA]</scope>
    <source>
        <strain evidence="1 2">FCR-1</strain>
    </source>
</reference>
<dbReference type="RefSeq" id="WP_420905732.1">
    <property type="nucleotide sequence ID" value="NZ_BAAFGK010000004.1"/>
</dbReference>
<dbReference type="EMBL" id="BAAFGK010000004">
    <property type="protein sequence ID" value="GAB0058052.1"/>
    <property type="molecule type" value="Genomic_DNA"/>
</dbReference>
<organism evidence="1 2">
    <name type="scientific">Candidatus Magnetaquiglobus chichijimensis</name>
    <dbReference type="NCBI Taxonomy" id="3141448"/>
    <lineage>
        <taxon>Bacteria</taxon>
        <taxon>Pseudomonadati</taxon>
        <taxon>Pseudomonadota</taxon>
        <taxon>Magnetococcia</taxon>
        <taxon>Magnetococcales</taxon>
        <taxon>Candidatus Magnetaquicoccaceae</taxon>
        <taxon>Candidatus Magnetaquiglobus</taxon>
    </lineage>
</organism>
<evidence type="ECO:0000313" key="2">
    <source>
        <dbReference type="Proteomes" id="UP001628193"/>
    </source>
</evidence>
<accession>A0ABQ0CAY0</accession>
<evidence type="ECO:0000313" key="1">
    <source>
        <dbReference type="EMBL" id="GAB0058052.1"/>
    </source>
</evidence>